<keyword evidence="2" id="KW-1185">Reference proteome</keyword>
<dbReference type="InterPro" id="IPR021944">
    <property type="entry name" value="DUF3560"/>
</dbReference>
<dbReference type="RefSeq" id="WP_248866561.1">
    <property type="nucleotide sequence ID" value="NZ_CP086322.1"/>
</dbReference>
<evidence type="ECO:0000313" key="2">
    <source>
        <dbReference type="Proteomes" id="UP000830115"/>
    </source>
</evidence>
<gene>
    <name evidence="1" type="ORF">K9S39_30670</name>
</gene>
<name>A0ABY4MD58_9ACTN</name>
<dbReference type="Proteomes" id="UP000830115">
    <property type="component" value="Chromosome"/>
</dbReference>
<proteinExistence type="predicted"/>
<evidence type="ECO:0000313" key="1">
    <source>
        <dbReference type="EMBL" id="UQA95648.1"/>
    </source>
</evidence>
<sequence length="323" mass="36287">MSEITISHTHADGTILEGSSRGDGVWEILRGLRDNWWFTKGPAGFLYIKNTRDRAARLVAIETAAKELEAAGHTVTVEIDDTVRDNATVREAQHERLEDRRAALKAKGEKLAAKSEALHRASDAMVEHLPLGQPVMPGKRGQAHRRLLERSVDTAINGALTAQEAKRMPARIEGSRRAEAYKERPDVTARRVERLEAELRSLDRRMARLSMHPETGSETLRKQYEGERAVLVERIARDRKVLEEATAAGLYGQYSKTNVHKGDRILIRGRWRQVARSNPKSVSVTTGYSWTDRYGWEEVRGLRCDHVEDPAEGTTPAAEDAEI</sequence>
<dbReference type="EMBL" id="CP086322">
    <property type="protein sequence ID" value="UQA95648.1"/>
    <property type="molecule type" value="Genomic_DNA"/>
</dbReference>
<reference evidence="1" key="1">
    <citation type="submission" date="2021-10" db="EMBL/GenBank/DDBJ databases">
        <title>Streptomyces nigrumlapis sp.nov.,an antimicrobial producing actinobacterium isolated from Black Gobi rocks.</title>
        <authorList>
            <person name="Wen Y."/>
            <person name="Zhang W."/>
            <person name="Liu X.G."/>
        </authorList>
    </citation>
    <scope>NUCLEOTIDE SEQUENCE</scope>
    <source>
        <strain evidence="1">ST13-2-2</strain>
    </source>
</reference>
<dbReference type="Pfam" id="PF12083">
    <property type="entry name" value="DUF3560"/>
    <property type="match status" value="1"/>
</dbReference>
<organism evidence="1 2">
    <name type="scientific">Streptomyces halobius</name>
    <dbReference type="NCBI Taxonomy" id="2879846"/>
    <lineage>
        <taxon>Bacteria</taxon>
        <taxon>Bacillati</taxon>
        <taxon>Actinomycetota</taxon>
        <taxon>Actinomycetes</taxon>
        <taxon>Kitasatosporales</taxon>
        <taxon>Streptomycetaceae</taxon>
        <taxon>Streptomyces</taxon>
    </lineage>
</organism>
<protein>
    <submittedName>
        <fullName evidence="1">DUF3560 domain-containing protein</fullName>
    </submittedName>
</protein>
<accession>A0ABY4MD58</accession>